<sequence length="110" mass="11734">MAYLDCSVKSCTYNNEDGCCCKGDIQVEGREATEAQSTCCGSFKDRGTNGAACNALKDVSKEIDVACEATHCRFNENEKCHADHIGISGAGACTCGETECASFECNCKYE</sequence>
<evidence type="ECO:0000313" key="9">
    <source>
        <dbReference type="Proteomes" id="UP000049828"/>
    </source>
</evidence>
<dbReference type="GeneID" id="75164335"/>
<evidence type="ECO:0000313" key="14">
    <source>
        <dbReference type="Proteomes" id="UP000285820"/>
    </source>
</evidence>
<dbReference type="Proteomes" id="UP000266391">
    <property type="component" value="Unassembled WGS sequence"/>
</dbReference>
<dbReference type="STRING" id="360807.ERS852392_01912"/>
<dbReference type="EMBL" id="QSKW01000010">
    <property type="protein sequence ID" value="RHE98286.1"/>
    <property type="molecule type" value="Genomic_DNA"/>
</dbReference>
<accession>A0A0M6WU52</accession>
<evidence type="ECO:0000313" key="7">
    <source>
        <dbReference type="EMBL" id="RHD03673.1"/>
    </source>
</evidence>
<evidence type="ECO:0000313" key="13">
    <source>
        <dbReference type="Proteomes" id="UP000283738"/>
    </source>
</evidence>
<dbReference type="EMBL" id="CYYR01000012">
    <property type="protein sequence ID" value="CUO00642.1"/>
    <property type="molecule type" value="Genomic_DNA"/>
</dbReference>
<dbReference type="InterPro" id="IPR011437">
    <property type="entry name" value="DUF1540"/>
</dbReference>
<evidence type="ECO:0000313" key="6">
    <source>
        <dbReference type="EMBL" id="RGR70946.1"/>
    </source>
</evidence>
<evidence type="ECO:0000313" key="4">
    <source>
        <dbReference type="EMBL" id="CUO00642.1"/>
    </source>
</evidence>
<dbReference type="Proteomes" id="UP000095453">
    <property type="component" value="Unassembled WGS sequence"/>
</dbReference>
<dbReference type="EMBL" id="CYXX01000010">
    <property type="protein sequence ID" value="CUN03474.1"/>
    <property type="molecule type" value="Genomic_DNA"/>
</dbReference>
<dbReference type="Proteomes" id="UP000049828">
    <property type="component" value="Unassembled WGS sequence"/>
</dbReference>
<gene>
    <name evidence="8" type="ORF">DW707_08015</name>
    <name evidence="7" type="ORF">DW813_07975</name>
    <name evidence="6" type="ORF">DWY29_03090</name>
    <name evidence="5" type="ORF">DWY96_04325</name>
    <name evidence="4" type="ORF">ERS852392_01912</name>
    <name evidence="3" type="ORF">ERS852444_01590</name>
    <name evidence="2" type="ORF">RIL183_05571</name>
</gene>
<proteinExistence type="predicted"/>
<dbReference type="Proteomes" id="UP000283738">
    <property type="component" value="Unassembled WGS sequence"/>
</dbReference>
<dbReference type="RefSeq" id="WP_007884324.1">
    <property type="nucleotide sequence ID" value="NZ_CAKZTK010000052.1"/>
</dbReference>
<dbReference type="Proteomes" id="UP000286271">
    <property type="component" value="Unassembled WGS sequence"/>
</dbReference>
<dbReference type="EMBL" id="QRUN01000002">
    <property type="protein sequence ID" value="RGR70946.1"/>
    <property type="molecule type" value="Genomic_DNA"/>
</dbReference>
<protein>
    <submittedName>
        <fullName evidence="5">DUF1540 domain-containing protein</fullName>
    </submittedName>
    <submittedName>
        <fullName evidence="3">Domain of Uncharacterized Function (DUF1540)</fullName>
    </submittedName>
</protein>
<evidence type="ECO:0000313" key="3">
    <source>
        <dbReference type="EMBL" id="CUN03474.1"/>
    </source>
</evidence>
<evidence type="ECO:0000259" key="1">
    <source>
        <dbReference type="Pfam" id="PF07561"/>
    </source>
</evidence>
<dbReference type="OrthoDB" id="9792226at2"/>
<reference evidence="2" key="1">
    <citation type="submission" date="2015-05" db="EMBL/GenBank/DDBJ databases">
        <authorList>
            <person name="Wang D.B."/>
            <person name="Wang M."/>
        </authorList>
    </citation>
    <scope>NUCLEOTIDE SEQUENCE [LARGE SCALE GENOMIC DNA]</scope>
    <source>
        <strain evidence="2">L1-83</strain>
    </source>
</reference>
<name>A0A0M6WU52_9FIRM</name>
<dbReference type="EMBL" id="CVRS01000080">
    <property type="protein sequence ID" value="CRL40283.1"/>
    <property type="molecule type" value="Genomic_DNA"/>
</dbReference>
<dbReference type="Proteomes" id="UP000095395">
    <property type="component" value="Unassembled WGS sequence"/>
</dbReference>
<dbReference type="Pfam" id="PF07561">
    <property type="entry name" value="DUF1540"/>
    <property type="match status" value="2"/>
</dbReference>
<reference evidence="12 13" key="3">
    <citation type="submission" date="2018-08" db="EMBL/GenBank/DDBJ databases">
        <title>A genome reference for cultivated species of the human gut microbiota.</title>
        <authorList>
            <person name="Zou Y."/>
            <person name="Xue W."/>
            <person name="Luo G."/>
        </authorList>
    </citation>
    <scope>NUCLEOTIDE SEQUENCE [LARGE SCALE GENOMIC DNA]</scope>
    <source>
        <strain evidence="6 14">AF24-4</strain>
        <strain evidence="5 13">AF28-15</strain>
        <strain evidence="8 15">AM27-11</strain>
        <strain evidence="7 12">AM32-8LB</strain>
    </source>
</reference>
<evidence type="ECO:0000313" key="12">
    <source>
        <dbReference type="Proteomes" id="UP000266391"/>
    </source>
</evidence>
<dbReference type="EMBL" id="QSIQ01000010">
    <property type="protein sequence ID" value="RHD03673.1"/>
    <property type="molecule type" value="Genomic_DNA"/>
</dbReference>
<evidence type="ECO:0000313" key="8">
    <source>
        <dbReference type="EMBL" id="RHE98286.1"/>
    </source>
</evidence>
<dbReference type="Proteomes" id="UP000285820">
    <property type="component" value="Unassembled WGS sequence"/>
</dbReference>
<evidence type="ECO:0000313" key="15">
    <source>
        <dbReference type="Proteomes" id="UP000286271"/>
    </source>
</evidence>
<dbReference type="EMBL" id="QRTF01000006">
    <property type="protein sequence ID" value="RGQ52698.1"/>
    <property type="molecule type" value="Genomic_DNA"/>
</dbReference>
<dbReference type="AlphaFoldDB" id="A0A0M6WU52"/>
<keyword evidence="9" id="KW-1185">Reference proteome</keyword>
<feature type="domain" description="DUF1540" evidence="1">
    <location>
        <begin position="65"/>
        <end position="103"/>
    </location>
</feature>
<evidence type="ECO:0000313" key="11">
    <source>
        <dbReference type="Proteomes" id="UP000095453"/>
    </source>
</evidence>
<organism evidence="2 9">
    <name type="scientific">Roseburia inulinivorans</name>
    <dbReference type="NCBI Taxonomy" id="360807"/>
    <lineage>
        <taxon>Bacteria</taxon>
        <taxon>Bacillati</taxon>
        <taxon>Bacillota</taxon>
        <taxon>Clostridia</taxon>
        <taxon>Lachnospirales</taxon>
        <taxon>Lachnospiraceae</taxon>
        <taxon>Roseburia</taxon>
    </lineage>
</organism>
<reference evidence="9" key="2">
    <citation type="submission" date="2015-05" db="EMBL/GenBank/DDBJ databases">
        <authorList>
            <consortium name="Pathogen Informatics"/>
        </authorList>
    </citation>
    <scope>NUCLEOTIDE SEQUENCE [LARGE SCALE GENOMIC DNA]</scope>
    <source>
        <strain evidence="4 10">2789STDY5608835</strain>
        <strain evidence="3 11">2789STDY5608887</strain>
        <strain evidence="9">L1-83</strain>
    </source>
</reference>
<evidence type="ECO:0000313" key="10">
    <source>
        <dbReference type="Proteomes" id="UP000095395"/>
    </source>
</evidence>
<evidence type="ECO:0000313" key="2">
    <source>
        <dbReference type="EMBL" id="CRL40283.1"/>
    </source>
</evidence>
<evidence type="ECO:0000313" key="5">
    <source>
        <dbReference type="EMBL" id="RGQ52698.1"/>
    </source>
</evidence>
<feature type="domain" description="DUF1540" evidence="1">
    <location>
        <begin position="5"/>
        <end position="43"/>
    </location>
</feature>